<keyword evidence="1" id="KW-0732">Signal</keyword>
<proteinExistence type="predicted"/>
<dbReference type="InterPro" id="IPR002491">
    <property type="entry name" value="ABC_transptr_periplasmic_BD"/>
</dbReference>
<protein>
    <submittedName>
        <fullName evidence="4">ABC transporter substrate-binding protein</fullName>
    </submittedName>
</protein>
<evidence type="ECO:0000313" key="4">
    <source>
        <dbReference type="EMBL" id="MBD1397807.1"/>
    </source>
</evidence>
<dbReference type="PROSITE" id="PS50983">
    <property type="entry name" value="FE_B12_PBP"/>
    <property type="match status" value="1"/>
</dbReference>
<dbReference type="PANTHER" id="PTHR30535:SF34">
    <property type="entry name" value="MOLYBDATE-BINDING PROTEIN MOLA"/>
    <property type="match status" value="1"/>
</dbReference>
<evidence type="ECO:0000256" key="1">
    <source>
        <dbReference type="ARBA" id="ARBA00022729"/>
    </source>
</evidence>
<name>A0ABR7XHN4_9BACT</name>
<dbReference type="Gene3D" id="3.40.50.1980">
    <property type="entry name" value="Nitrogenase molybdenum iron protein domain"/>
    <property type="match status" value="2"/>
</dbReference>
<keyword evidence="5" id="KW-1185">Reference proteome</keyword>
<gene>
    <name evidence="4" type="ORF">H9Q13_11585</name>
</gene>
<feature type="coiled-coil region" evidence="2">
    <location>
        <begin position="168"/>
        <end position="195"/>
    </location>
</feature>
<dbReference type="NCBIfam" id="NF038402">
    <property type="entry name" value="TroA_like"/>
    <property type="match status" value="1"/>
</dbReference>
<dbReference type="Pfam" id="PF01497">
    <property type="entry name" value="Peripla_BP_2"/>
    <property type="match status" value="1"/>
</dbReference>
<dbReference type="EMBL" id="JACXAJ010000005">
    <property type="protein sequence ID" value="MBD1397807.1"/>
    <property type="molecule type" value="Genomic_DNA"/>
</dbReference>
<dbReference type="InterPro" id="IPR050902">
    <property type="entry name" value="ABC_Transporter_SBP"/>
</dbReference>
<dbReference type="InterPro" id="IPR054828">
    <property type="entry name" value="Vit_B12_bind_prot"/>
</dbReference>
<evidence type="ECO:0000313" key="5">
    <source>
        <dbReference type="Proteomes" id="UP000625551"/>
    </source>
</evidence>
<reference evidence="4 5" key="1">
    <citation type="submission" date="2020-09" db="EMBL/GenBank/DDBJ databases">
        <title>Genome sequencing and assembly of Pontibacter sp.</title>
        <authorList>
            <person name="Chhetri G."/>
        </authorList>
    </citation>
    <scope>NUCLEOTIDE SEQUENCE [LARGE SCALE GENOMIC DNA]</scope>
    <source>
        <strain evidence="4 5">JH31</strain>
    </source>
</reference>
<sequence length="311" mass="35598">MVALPFLHKRSYTLSLYLNRLIAFLLLLIAVACSQEKKQPTGEEVVLQDGLGREVRLPQPPKRVMAFASSMTEMLFAVCDTASIVGRTQQCDYPAEVYSKPIVNNYPVDFEQVLALKPDLIFTIEGMTPLDVAARLEELGIPVYYQKYRTVEDIFEGIEDIGRIMGRQQQASQLADSLRRQVQVIENRYKQQAQKQRVLAITWSDPIYVYGQNTILTDQLRILGAENAVQEVFDQPYPALTREYILKMNPDILLGGSIERLEKEFFSLYPELRKIDAYRNKRIYAPTGNLIERPGPRVVESIVELQGFLYP</sequence>
<accession>A0ABR7XHN4</accession>
<evidence type="ECO:0000256" key="2">
    <source>
        <dbReference type="SAM" id="Coils"/>
    </source>
</evidence>
<organism evidence="4 5">
    <name type="scientific">Pontibacter aquaedesilientis</name>
    <dbReference type="NCBI Taxonomy" id="2766980"/>
    <lineage>
        <taxon>Bacteria</taxon>
        <taxon>Pseudomonadati</taxon>
        <taxon>Bacteroidota</taxon>
        <taxon>Cytophagia</taxon>
        <taxon>Cytophagales</taxon>
        <taxon>Hymenobacteraceae</taxon>
        <taxon>Pontibacter</taxon>
    </lineage>
</organism>
<comment type="caution">
    <text evidence="4">The sequence shown here is derived from an EMBL/GenBank/DDBJ whole genome shotgun (WGS) entry which is preliminary data.</text>
</comment>
<keyword evidence="2" id="KW-0175">Coiled coil</keyword>
<dbReference type="Proteomes" id="UP000625551">
    <property type="component" value="Unassembled WGS sequence"/>
</dbReference>
<dbReference type="PANTHER" id="PTHR30535">
    <property type="entry name" value="VITAMIN B12-BINDING PROTEIN"/>
    <property type="match status" value="1"/>
</dbReference>
<feature type="domain" description="Fe/B12 periplasmic-binding" evidence="3">
    <location>
        <begin position="63"/>
        <end position="311"/>
    </location>
</feature>
<dbReference type="SUPFAM" id="SSF53807">
    <property type="entry name" value="Helical backbone' metal receptor"/>
    <property type="match status" value="1"/>
</dbReference>
<evidence type="ECO:0000259" key="3">
    <source>
        <dbReference type="PROSITE" id="PS50983"/>
    </source>
</evidence>